<proteinExistence type="inferred from homology"/>
<dbReference type="Gene3D" id="2.40.280.10">
    <property type="match status" value="1"/>
</dbReference>
<dbReference type="GO" id="GO:0070930">
    <property type="term" value="P:trans-translation-dependent protein tagging"/>
    <property type="evidence" value="ECO:0007669"/>
    <property type="project" value="TreeGrafter"/>
</dbReference>
<dbReference type="PANTHER" id="PTHR30308:SF2">
    <property type="entry name" value="SSRA-BINDING PROTEIN"/>
    <property type="match status" value="1"/>
</dbReference>
<keyword evidence="4" id="KW-0238">DNA-binding</keyword>
<evidence type="ECO:0000256" key="3">
    <source>
        <dbReference type="HAMAP-Rule" id="MF_00023"/>
    </source>
</evidence>
<evidence type="ECO:0000256" key="1">
    <source>
        <dbReference type="ARBA" id="ARBA00022490"/>
    </source>
</evidence>
<evidence type="ECO:0000313" key="5">
    <source>
        <dbReference type="Proteomes" id="UP000035159"/>
    </source>
</evidence>
<evidence type="ECO:0000256" key="2">
    <source>
        <dbReference type="ARBA" id="ARBA00022884"/>
    </source>
</evidence>
<dbReference type="PATRIC" id="fig|1330330.3.peg.522"/>
<keyword evidence="2 3" id="KW-0694">RNA-binding</keyword>
<protein>
    <recommendedName>
        <fullName evidence="3">SsrA-binding protein</fullName>
    </recommendedName>
    <alternativeName>
        <fullName evidence="3">Small protein B</fullName>
    </alternativeName>
</protein>
<dbReference type="GO" id="GO:0003723">
    <property type="term" value="F:RNA binding"/>
    <property type="evidence" value="ECO:0007669"/>
    <property type="project" value="UniProtKB-UniRule"/>
</dbReference>
<dbReference type="GO" id="GO:0003677">
    <property type="term" value="F:DNA binding"/>
    <property type="evidence" value="ECO:0007669"/>
    <property type="project" value="UniProtKB-KW"/>
</dbReference>
<keyword evidence="5" id="KW-1185">Reference proteome</keyword>
<gene>
    <name evidence="3" type="primary">smpB</name>
    <name evidence="4" type="ORF">IX53_02570</name>
</gene>
<accession>A0A0G2Z5J6</accession>
<dbReference type="InterPro" id="IPR000037">
    <property type="entry name" value="SsrA-bd_prot"/>
</dbReference>
<organism evidence="4 5">
    <name type="scientific">Kosmotoga pacifica</name>
    <dbReference type="NCBI Taxonomy" id="1330330"/>
    <lineage>
        <taxon>Bacteria</taxon>
        <taxon>Thermotogati</taxon>
        <taxon>Thermotogota</taxon>
        <taxon>Thermotogae</taxon>
        <taxon>Kosmotogales</taxon>
        <taxon>Kosmotogaceae</taxon>
        <taxon>Kosmotoga</taxon>
    </lineage>
</organism>
<dbReference type="GO" id="GO:0070929">
    <property type="term" value="P:trans-translation"/>
    <property type="evidence" value="ECO:0007669"/>
    <property type="project" value="UniProtKB-UniRule"/>
</dbReference>
<dbReference type="RefSeq" id="WP_047754025.1">
    <property type="nucleotide sequence ID" value="NZ_CAJUHA010000004.1"/>
</dbReference>
<dbReference type="HAMAP" id="MF_00023">
    <property type="entry name" value="SmpB"/>
    <property type="match status" value="1"/>
</dbReference>
<comment type="function">
    <text evidence="3">Required for rescue of stalled ribosomes mediated by trans-translation. Binds to transfer-messenger RNA (tmRNA), required for stable association of tmRNA with ribosomes. tmRNA and SmpB together mimic tRNA shape, replacing the anticodon stem-loop with SmpB. tmRNA is encoded by the ssrA gene; the 2 termini fold to resemble tRNA(Ala) and it encodes a 'tag peptide', a short internal open reading frame. During trans-translation Ala-aminoacylated tmRNA acts like a tRNA, entering the A-site of stalled ribosomes, displacing the stalled mRNA. The ribosome then switches to translate the ORF on the tmRNA; the nascent peptide is terminated with the 'tag peptide' encoded by the tmRNA and targeted for degradation. The ribosome is freed to recommence translation, which seems to be the essential function of trans-translation.</text>
</comment>
<dbReference type="SUPFAM" id="SSF74982">
    <property type="entry name" value="Small protein B (SmpB)"/>
    <property type="match status" value="1"/>
</dbReference>
<dbReference type="CDD" id="cd09294">
    <property type="entry name" value="SmpB"/>
    <property type="match status" value="1"/>
</dbReference>
<dbReference type="NCBIfam" id="TIGR00086">
    <property type="entry name" value="smpB"/>
    <property type="match status" value="1"/>
</dbReference>
<dbReference type="EMBL" id="CP011232">
    <property type="protein sequence ID" value="AKI96890.1"/>
    <property type="molecule type" value="Genomic_DNA"/>
</dbReference>
<dbReference type="KEGG" id="kpf:IX53_02570"/>
<name>A0A0G2Z5J6_9BACT</name>
<reference evidence="4 5" key="1">
    <citation type="submission" date="2015-04" db="EMBL/GenBank/DDBJ databases">
        <title>Complete Genome Sequence of Kosmotoga pacifica SLHLJ1.</title>
        <authorList>
            <person name="Jiang L.J."/>
            <person name="Shao Z.Z."/>
            <person name="Jebbar M."/>
        </authorList>
    </citation>
    <scope>NUCLEOTIDE SEQUENCE [LARGE SCALE GENOMIC DNA]</scope>
    <source>
        <strain evidence="4 5">SLHLJ1</strain>
    </source>
</reference>
<comment type="subcellular location">
    <subcellularLocation>
        <location evidence="3">Cytoplasm</location>
    </subcellularLocation>
    <text evidence="3">The tmRNA-SmpB complex associates with stalled 70S ribosomes.</text>
</comment>
<dbReference type="PROSITE" id="PS01317">
    <property type="entry name" value="SSRP"/>
    <property type="match status" value="1"/>
</dbReference>
<comment type="similarity">
    <text evidence="3">Belongs to the SmpB family.</text>
</comment>
<dbReference type="InterPro" id="IPR023620">
    <property type="entry name" value="SmpB"/>
</dbReference>
<dbReference type="STRING" id="1330330.IX53_02570"/>
<dbReference type="NCBIfam" id="NF003843">
    <property type="entry name" value="PRK05422.1"/>
    <property type="match status" value="1"/>
</dbReference>
<dbReference type="Pfam" id="PF01668">
    <property type="entry name" value="SmpB"/>
    <property type="match status" value="1"/>
</dbReference>
<dbReference type="Proteomes" id="UP000035159">
    <property type="component" value="Chromosome"/>
</dbReference>
<keyword evidence="1 3" id="KW-0963">Cytoplasm</keyword>
<evidence type="ECO:0000313" key="4">
    <source>
        <dbReference type="EMBL" id="AKI96890.1"/>
    </source>
</evidence>
<dbReference type="InterPro" id="IPR020081">
    <property type="entry name" value="SsrA-bd_prot_CS"/>
</dbReference>
<dbReference type="PANTHER" id="PTHR30308">
    <property type="entry name" value="TMRNA-BINDING COMPONENT OF TRANS-TRANSLATION TAGGING COMPLEX"/>
    <property type="match status" value="1"/>
</dbReference>
<dbReference type="AlphaFoldDB" id="A0A0G2Z5J6"/>
<dbReference type="GO" id="GO:0005829">
    <property type="term" value="C:cytosol"/>
    <property type="evidence" value="ECO:0007669"/>
    <property type="project" value="TreeGrafter"/>
</dbReference>
<sequence length="147" mass="17210">MKVVSTNKKARFQYHLLETYEAGIQLLGTEVKSLRQGSASLSEAFCKFEDGELYLLNANISQYSHGTHWNHDPLRKRKLLLHKKELLKISQKVRERGLTIIPTKIYFNDRGIAKVEIALAKGKRLYDKREDIAKRDMERRLKRKLDI</sequence>